<evidence type="ECO:0000256" key="1">
    <source>
        <dbReference type="SAM" id="Phobius"/>
    </source>
</evidence>
<accession>A0A1U7H5X1</accession>
<protein>
    <submittedName>
        <fullName evidence="2">DUF4278 domain-containing protein</fullName>
    </submittedName>
</protein>
<dbReference type="AlphaFoldDB" id="A0A1U7H5X1"/>
<dbReference type="RefSeq" id="WP_009456251.1">
    <property type="nucleotide sequence ID" value="NZ_MRCA01000001.1"/>
</dbReference>
<dbReference type="Pfam" id="PF14105">
    <property type="entry name" value="DUF4278"/>
    <property type="match status" value="1"/>
</dbReference>
<keyword evidence="3" id="KW-1185">Reference proteome</keyword>
<name>A0A1U7H5X1_9CYAN</name>
<proteinExistence type="predicted"/>
<evidence type="ECO:0000313" key="2">
    <source>
        <dbReference type="EMBL" id="OKH16664.1"/>
    </source>
</evidence>
<evidence type="ECO:0000313" key="3">
    <source>
        <dbReference type="Proteomes" id="UP000186391"/>
    </source>
</evidence>
<dbReference type="InterPro" id="IPR025458">
    <property type="entry name" value="DUF4278"/>
</dbReference>
<feature type="transmembrane region" description="Helical" evidence="1">
    <location>
        <begin position="26"/>
        <end position="59"/>
    </location>
</feature>
<comment type="caution">
    <text evidence="2">The sequence shown here is derived from an EMBL/GenBank/DDBJ whole genome shotgun (WGS) entry which is preliminary data.</text>
</comment>
<sequence>MPLLFLIPLFTGLVTAYIFKKSTDEIGQIIGVVAAVSLVLGLILAPWQVQLLLLVVVLVSTKKLLQQNEYKLKQQEKEQEQFNSGHHQEVISSQAAKIEHEATHKYRGSYYQATDVSVEVQEGEIIGRYRGLPWRMHQVVNTPRSME</sequence>
<dbReference type="OrthoDB" id="583579at2"/>
<dbReference type="Proteomes" id="UP000186391">
    <property type="component" value="Unassembled WGS sequence"/>
</dbReference>
<gene>
    <name evidence="2" type="ORF">NIES592_03290</name>
</gene>
<keyword evidence="1" id="KW-1133">Transmembrane helix</keyword>
<dbReference type="EMBL" id="MRCA01000001">
    <property type="protein sequence ID" value="OKH16664.1"/>
    <property type="molecule type" value="Genomic_DNA"/>
</dbReference>
<keyword evidence="1" id="KW-0472">Membrane</keyword>
<organism evidence="2 3">
    <name type="scientific">Fischerella major NIES-592</name>
    <dbReference type="NCBI Taxonomy" id="210994"/>
    <lineage>
        <taxon>Bacteria</taxon>
        <taxon>Bacillati</taxon>
        <taxon>Cyanobacteriota</taxon>
        <taxon>Cyanophyceae</taxon>
        <taxon>Nostocales</taxon>
        <taxon>Hapalosiphonaceae</taxon>
        <taxon>Fischerella</taxon>
    </lineage>
</organism>
<keyword evidence="1" id="KW-0812">Transmembrane</keyword>
<dbReference type="GeneID" id="35798463"/>
<reference evidence="2 3" key="1">
    <citation type="submission" date="2016-11" db="EMBL/GenBank/DDBJ databases">
        <title>Draft Genome Sequences of Nine Cyanobacterial Strains from Diverse Habitats.</title>
        <authorList>
            <person name="Zhu T."/>
            <person name="Hou S."/>
            <person name="Lu X."/>
            <person name="Hess W.R."/>
        </authorList>
    </citation>
    <scope>NUCLEOTIDE SEQUENCE [LARGE SCALE GENOMIC DNA]</scope>
    <source>
        <strain evidence="2 3">NIES-592</strain>
    </source>
</reference>